<evidence type="ECO:0000313" key="1">
    <source>
        <dbReference type="EMBL" id="GIZ05013.1"/>
    </source>
</evidence>
<sequence length="104" mass="11821">MQLRLKQSGEGRCMRGWIGMETIIIKTAAHGPFHLLELFTFPFQTFSYPLLQELLFNEVPPICLNCGGPSVAIFFTSSHNTVRRQNDKGGGGQLQYQLTQYREL</sequence>
<accession>A0AAV4YCY9</accession>
<comment type="caution">
    <text evidence="1">The sequence shown here is derived from an EMBL/GenBank/DDBJ whole genome shotgun (WGS) entry which is preliminary data.</text>
</comment>
<name>A0AAV4YCY9_CAEEX</name>
<gene>
    <name evidence="1" type="ORF">CEXT_740491</name>
</gene>
<dbReference type="AlphaFoldDB" id="A0AAV4YCY9"/>
<reference evidence="1 2" key="1">
    <citation type="submission" date="2021-06" db="EMBL/GenBank/DDBJ databases">
        <title>Caerostris extrusa draft genome.</title>
        <authorList>
            <person name="Kono N."/>
            <person name="Arakawa K."/>
        </authorList>
    </citation>
    <scope>NUCLEOTIDE SEQUENCE [LARGE SCALE GENOMIC DNA]</scope>
</reference>
<proteinExistence type="predicted"/>
<protein>
    <submittedName>
        <fullName evidence="1">Uncharacterized protein</fullName>
    </submittedName>
</protein>
<dbReference type="Proteomes" id="UP001054945">
    <property type="component" value="Unassembled WGS sequence"/>
</dbReference>
<organism evidence="1 2">
    <name type="scientific">Caerostris extrusa</name>
    <name type="common">Bark spider</name>
    <name type="synonym">Caerostris bankana</name>
    <dbReference type="NCBI Taxonomy" id="172846"/>
    <lineage>
        <taxon>Eukaryota</taxon>
        <taxon>Metazoa</taxon>
        <taxon>Ecdysozoa</taxon>
        <taxon>Arthropoda</taxon>
        <taxon>Chelicerata</taxon>
        <taxon>Arachnida</taxon>
        <taxon>Araneae</taxon>
        <taxon>Araneomorphae</taxon>
        <taxon>Entelegynae</taxon>
        <taxon>Araneoidea</taxon>
        <taxon>Araneidae</taxon>
        <taxon>Caerostris</taxon>
    </lineage>
</organism>
<keyword evidence="2" id="KW-1185">Reference proteome</keyword>
<evidence type="ECO:0000313" key="2">
    <source>
        <dbReference type="Proteomes" id="UP001054945"/>
    </source>
</evidence>
<dbReference type="EMBL" id="BPLR01019190">
    <property type="protein sequence ID" value="GIZ05013.1"/>
    <property type="molecule type" value="Genomic_DNA"/>
</dbReference>